<dbReference type="AlphaFoldDB" id="A0AAV9UI31"/>
<keyword evidence="3" id="KW-1185">Reference proteome</keyword>
<name>A0AAV9UI31_9PEZI</name>
<accession>A0AAV9UI31</accession>
<organism evidence="2 3">
    <name type="scientific">Orbilia brochopaga</name>
    <dbReference type="NCBI Taxonomy" id="3140254"/>
    <lineage>
        <taxon>Eukaryota</taxon>
        <taxon>Fungi</taxon>
        <taxon>Dikarya</taxon>
        <taxon>Ascomycota</taxon>
        <taxon>Pezizomycotina</taxon>
        <taxon>Orbiliomycetes</taxon>
        <taxon>Orbiliales</taxon>
        <taxon>Orbiliaceae</taxon>
        <taxon>Orbilia</taxon>
    </lineage>
</organism>
<protein>
    <submittedName>
        <fullName evidence="2">Uncharacterized protein</fullName>
    </submittedName>
</protein>
<dbReference type="Proteomes" id="UP001375240">
    <property type="component" value="Unassembled WGS sequence"/>
</dbReference>
<proteinExistence type="predicted"/>
<feature type="region of interest" description="Disordered" evidence="1">
    <location>
        <begin position="1"/>
        <end position="29"/>
    </location>
</feature>
<evidence type="ECO:0000256" key="1">
    <source>
        <dbReference type="SAM" id="MobiDB-lite"/>
    </source>
</evidence>
<sequence length="125" mass="13791">MRGAKGKKACPSSEHRSRRRRKGEDESEGDIVIVSTGAISPSRRKILVGYRGGRFGEPHKRVAILLKNGWGLKGRRAFSSRALFSFQLGPEICVESDPDYDGMQMSMSMSMSPQLQPPSCMSMLG</sequence>
<evidence type="ECO:0000313" key="2">
    <source>
        <dbReference type="EMBL" id="KAK6341747.1"/>
    </source>
</evidence>
<evidence type="ECO:0000313" key="3">
    <source>
        <dbReference type="Proteomes" id="UP001375240"/>
    </source>
</evidence>
<reference evidence="2 3" key="1">
    <citation type="submission" date="2019-10" db="EMBL/GenBank/DDBJ databases">
        <authorList>
            <person name="Palmer J.M."/>
        </authorList>
    </citation>
    <scope>NUCLEOTIDE SEQUENCE [LARGE SCALE GENOMIC DNA]</scope>
    <source>
        <strain evidence="2 3">TWF696</strain>
    </source>
</reference>
<dbReference type="EMBL" id="JAVHNQ010000007">
    <property type="protein sequence ID" value="KAK6341747.1"/>
    <property type="molecule type" value="Genomic_DNA"/>
</dbReference>
<comment type="caution">
    <text evidence="2">The sequence shown here is derived from an EMBL/GenBank/DDBJ whole genome shotgun (WGS) entry which is preliminary data.</text>
</comment>
<gene>
    <name evidence="2" type="ORF">TWF696_008811</name>
</gene>